<keyword evidence="11" id="KW-0325">Glycoprotein</keyword>
<evidence type="ECO:0000313" key="17">
    <source>
        <dbReference type="EMBL" id="KOF89739.1"/>
    </source>
</evidence>
<feature type="compositionally biased region" description="Low complexity" evidence="13">
    <location>
        <begin position="789"/>
        <end position="800"/>
    </location>
</feature>
<dbReference type="SMART" id="SM00112">
    <property type="entry name" value="CA"/>
    <property type="match status" value="5"/>
</dbReference>
<gene>
    <name evidence="17" type="ORF">OCBIM_22012484mg</name>
</gene>
<feature type="domain" description="Cadherin" evidence="16">
    <location>
        <begin position="20"/>
        <end position="135"/>
    </location>
</feature>
<dbReference type="GO" id="GO:0007156">
    <property type="term" value="P:homophilic cell adhesion via plasma membrane adhesion molecules"/>
    <property type="evidence" value="ECO:0007669"/>
    <property type="project" value="InterPro"/>
</dbReference>
<feature type="compositionally biased region" description="Low complexity" evidence="13">
    <location>
        <begin position="919"/>
        <end position="948"/>
    </location>
</feature>
<dbReference type="InterPro" id="IPR015919">
    <property type="entry name" value="Cadherin-like_sf"/>
</dbReference>
<evidence type="ECO:0000256" key="12">
    <source>
        <dbReference type="PROSITE-ProRule" id="PRU00043"/>
    </source>
</evidence>
<evidence type="ECO:0000256" key="14">
    <source>
        <dbReference type="SAM" id="Phobius"/>
    </source>
</evidence>
<dbReference type="FunFam" id="2.60.40.60:FF:000123">
    <property type="entry name" value="Protocadherin beta 4"/>
    <property type="match status" value="1"/>
</dbReference>
<feature type="compositionally biased region" description="Polar residues" evidence="13">
    <location>
        <begin position="949"/>
        <end position="959"/>
    </location>
</feature>
<sequence length="993" mass="111470">MHEAMLAELLLLFLLLHNSSCTDLSYNVAEEKRPGTLIGDIAQDTHFHDQFSAQDHSQITFSQLHVGSSENFELFNISKTGKLYTVKRLDAEALCIYATDCFRILKCVIHQEEAFVKILKIKVSIEDINDHKPEFPESQVDLWFSETDGRGTKRSISNAIDRDVGILTSKITYELSKDVDEPFSLTVSKRVDGRAKLEIILDEKLDREVRDQYSLEVIAKDEGYPPQQSSLRVQISISDVNDNSPIFSQNVYNVSIKKSHPRSIPVVTLSATDLDAGENSRIFYRFSSQTSNIAKDYFDLNEMSGEIFLRRRFPSRQILTYKLFVDVIDGGNPPLSSTAVVFVNVINQQNKTPRIDVKFLTSQSENSATISEAIKVGSFIAYVIIIDDDIGQNGEISCELNHDKFQLQILGSKEYQVIAKNPIDREEQDHFEFSIICQDKGTPPLKAERKFSIQVTDVNDVRPEFTKDTFKFLSYENQAPNFPVGFVNATDPDLDSGGELHYFMSEKDENTLPFQISENGLITTKGSIDRETKELYEFPVFVRDNGRPSLNTSANVVVEVMDENDNAPFFTFPSENPAVMEVYYEPQSSNNITFLKAFDNDSPRNAFLQFEIVGGNERDLFALDSYNGLLSFTRDVYRNDAGSYDLQFLVKDSGIPVLSSTTTLTLILSVSNDTQEMIMHQRTQPSDRIHLNLVIVIVLLSVIIAISISISLTVCIIQWKNQSKAPESGRVSPTIKQAAEQSLLNYSAEQEIFHTDPQVNRRSSEQQSLSNSTLSRRHSNERSSAEMSIQEQKIIIPEQKMTPEQIEAANRRTSEQKKRFINPPTRRTSVLEGDILPHEQKIALKEKAVQRDNRKVELPTKKIPEKKKGKARRHKKEPIIICAKSNEPLIKKTAVMAADTAVTPPPLVLDNTPTSSLKSNATATSSGKSSSTTATSSLKSNATATSSLQSDTISSMKSNATDRSDPCSSMPKGAFYHVLYASEEKPPLDDKQT</sequence>
<dbReference type="PRINTS" id="PR00205">
    <property type="entry name" value="CADHERIN"/>
</dbReference>
<evidence type="ECO:0000256" key="4">
    <source>
        <dbReference type="ARBA" id="ARBA00022723"/>
    </source>
</evidence>
<evidence type="ECO:0000256" key="3">
    <source>
        <dbReference type="ARBA" id="ARBA00022692"/>
    </source>
</evidence>
<dbReference type="CDD" id="cd11304">
    <property type="entry name" value="Cadherin_repeat"/>
    <property type="match status" value="6"/>
</dbReference>
<evidence type="ECO:0000256" key="9">
    <source>
        <dbReference type="ARBA" id="ARBA00022989"/>
    </source>
</evidence>
<feature type="region of interest" description="Disordered" evidence="13">
    <location>
        <begin position="755"/>
        <end position="803"/>
    </location>
</feature>
<comment type="subcellular location">
    <subcellularLocation>
        <location evidence="1">Cell membrane</location>
        <topology evidence="1">Single-pass type I membrane protein</topology>
    </subcellularLocation>
</comment>
<evidence type="ECO:0000256" key="10">
    <source>
        <dbReference type="ARBA" id="ARBA00023136"/>
    </source>
</evidence>
<evidence type="ECO:0000259" key="16">
    <source>
        <dbReference type="PROSITE" id="PS50268"/>
    </source>
</evidence>
<keyword evidence="2" id="KW-1003">Cell membrane</keyword>
<dbReference type="OrthoDB" id="6252479at2759"/>
<dbReference type="FunFam" id="2.60.40.60:FF:000002">
    <property type="entry name" value="Protocadherin alpha 2"/>
    <property type="match status" value="1"/>
</dbReference>
<keyword evidence="6" id="KW-0677">Repeat</keyword>
<evidence type="ECO:0000256" key="1">
    <source>
        <dbReference type="ARBA" id="ARBA00004251"/>
    </source>
</evidence>
<dbReference type="InterPro" id="IPR050174">
    <property type="entry name" value="Protocadherin/Cadherin-CA"/>
</dbReference>
<dbReference type="PANTHER" id="PTHR24028">
    <property type="entry name" value="CADHERIN-87A"/>
    <property type="match status" value="1"/>
</dbReference>
<dbReference type="GO" id="GO:0005509">
    <property type="term" value="F:calcium ion binding"/>
    <property type="evidence" value="ECO:0007669"/>
    <property type="project" value="UniProtKB-UniRule"/>
</dbReference>
<feature type="domain" description="Cadherin" evidence="16">
    <location>
        <begin position="136"/>
        <end position="247"/>
    </location>
</feature>
<reference evidence="17" key="1">
    <citation type="submission" date="2015-07" db="EMBL/GenBank/DDBJ databases">
        <title>MeaNS - Measles Nucleotide Surveillance Program.</title>
        <authorList>
            <person name="Tran T."/>
            <person name="Druce J."/>
        </authorList>
    </citation>
    <scope>NUCLEOTIDE SEQUENCE</scope>
    <source>
        <strain evidence="17">UCB-OBI-ISO-001</strain>
        <tissue evidence="17">Gonad</tissue>
    </source>
</reference>
<evidence type="ECO:0000256" key="7">
    <source>
        <dbReference type="ARBA" id="ARBA00022837"/>
    </source>
</evidence>
<dbReference type="InterPro" id="IPR013164">
    <property type="entry name" value="Cadherin_N"/>
</dbReference>
<evidence type="ECO:0000256" key="5">
    <source>
        <dbReference type="ARBA" id="ARBA00022729"/>
    </source>
</evidence>
<dbReference type="FunFam" id="2.60.40.60:FF:000007">
    <property type="entry name" value="Protocadherin alpha 2"/>
    <property type="match status" value="1"/>
</dbReference>
<dbReference type="OMA" id="YETMANP"/>
<feature type="chain" id="PRO_5005583744" description="Cadherin domain-containing protein" evidence="15">
    <location>
        <begin position="22"/>
        <end position="993"/>
    </location>
</feature>
<feature type="signal peptide" evidence="15">
    <location>
        <begin position="1"/>
        <end position="21"/>
    </location>
</feature>
<protein>
    <recommendedName>
        <fullName evidence="16">Cadherin domain-containing protein</fullName>
    </recommendedName>
</protein>
<feature type="domain" description="Cadherin" evidence="16">
    <location>
        <begin position="248"/>
        <end position="355"/>
    </location>
</feature>
<dbReference type="Pfam" id="PF00028">
    <property type="entry name" value="Cadherin"/>
    <property type="match status" value="5"/>
</dbReference>
<evidence type="ECO:0000256" key="13">
    <source>
        <dbReference type="SAM" id="MobiDB-lite"/>
    </source>
</evidence>
<dbReference type="PANTHER" id="PTHR24028:SF146">
    <property type="entry name" value="CADHERIN 96CB, ISOFORM D-RELATED"/>
    <property type="match status" value="1"/>
</dbReference>
<feature type="domain" description="Cadherin" evidence="16">
    <location>
        <begin position="362"/>
        <end position="465"/>
    </location>
</feature>
<keyword evidence="4" id="KW-0479">Metal-binding</keyword>
<dbReference type="Pfam" id="PF08266">
    <property type="entry name" value="Cadherin_2"/>
    <property type="match status" value="1"/>
</dbReference>
<dbReference type="SUPFAM" id="SSF49313">
    <property type="entry name" value="Cadherin-like"/>
    <property type="match status" value="5"/>
</dbReference>
<name>A0A0L8HKT8_OCTBM</name>
<dbReference type="InterPro" id="IPR002126">
    <property type="entry name" value="Cadherin-like_dom"/>
</dbReference>
<keyword evidence="10 14" id="KW-0472">Membrane</keyword>
<evidence type="ECO:0000256" key="8">
    <source>
        <dbReference type="ARBA" id="ARBA00022889"/>
    </source>
</evidence>
<dbReference type="AlphaFoldDB" id="A0A0L8HKT8"/>
<evidence type="ECO:0000256" key="11">
    <source>
        <dbReference type="ARBA" id="ARBA00023180"/>
    </source>
</evidence>
<keyword evidence="5 15" id="KW-0732">Signal</keyword>
<feature type="region of interest" description="Disordered" evidence="13">
    <location>
        <begin position="903"/>
        <end position="969"/>
    </location>
</feature>
<organism evidence="17">
    <name type="scientific">Octopus bimaculoides</name>
    <name type="common">California two-spotted octopus</name>
    <dbReference type="NCBI Taxonomy" id="37653"/>
    <lineage>
        <taxon>Eukaryota</taxon>
        <taxon>Metazoa</taxon>
        <taxon>Spiralia</taxon>
        <taxon>Lophotrochozoa</taxon>
        <taxon>Mollusca</taxon>
        <taxon>Cephalopoda</taxon>
        <taxon>Coleoidea</taxon>
        <taxon>Octopodiformes</taxon>
        <taxon>Octopoda</taxon>
        <taxon>Incirrata</taxon>
        <taxon>Octopodidae</taxon>
        <taxon>Octopus</taxon>
    </lineage>
</organism>
<dbReference type="GO" id="GO:0005886">
    <property type="term" value="C:plasma membrane"/>
    <property type="evidence" value="ECO:0007669"/>
    <property type="project" value="UniProtKB-SubCell"/>
</dbReference>
<evidence type="ECO:0000256" key="6">
    <source>
        <dbReference type="ARBA" id="ARBA00022737"/>
    </source>
</evidence>
<dbReference type="Gene3D" id="2.60.40.60">
    <property type="entry name" value="Cadherins"/>
    <property type="match status" value="6"/>
</dbReference>
<proteinExistence type="predicted"/>
<feature type="domain" description="Cadherin" evidence="16">
    <location>
        <begin position="466"/>
        <end position="570"/>
    </location>
</feature>
<feature type="transmembrane region" description="Helical" evidence="14">
    <location>
        <begin position="691"/>
        <end position="719"/>
    </location>
</feature>
<evidence type="ECO:0000256" key="2">
    <source>
        <dbReference type="ARBA" id="ARBA00022475"/>
    </source>
</evidence>
<keyword evidence="3 14" id="KW-0812">Transmembrane</keyword>
<keyword evidence="8" id="KW-0130">Cell adhesion</keyword>
<dbReference type="EMBL" id="KQ417917">
    <property type="protein sequence ID" value="KOF89739.1"/>
    <property type="molecule type" value="Genomic_DNA"/>
</dbReference>
<dbReference type="PROSITE" id="PS00232">
    <property type="entry name" value="CADHERIN_1"/>
    <property type="match status" value="2"/>
</dbReference>
<feature type="compositionally biased region" description="Polar residues" evidence="13">
    <location>
        <begin position="757"/>
        <end position="774"/>
    </location>
</feature>
<evidence type="ECO:0000256" key="15">
    <source>
        <dbReference type="SAM" id="SignalP"/>
    </source>
</evidence>
<dbReference type="PROSITE" id="PS50268">
    <property type="entry name" value="CADHERIN_2"/>
    <property type="match status" value="6"/>
</dbReference>
<feature type="domain" description="Cadherin" evidence="16">
    <location>
        <begin position="574"/>
        <end position="678"/>
    </location>
</feature>
<accession>A0A0L8HKT8</accession>
<dbReference type="FunFam" id="2.60.40.60:FF:000092">
    <property type="entry name" value="Protocadherin 8"/>
    <property type="match status" value="1"/>
</dbReference>
<keyword evidence="9 14" id="KW-1133">Transmembrane helix</keyword>
<dbReference type="InterPro" id="IPR020894">
    <property type="entry name" value="Cadherin_CS"/>
</dbReference>
<keyword evidence="7 12" id="KW-0106">Calcium</keyword>